<dbReference type="InterPro" id="IPR012334">
    <property type="entry name" value="Pectin_lyas_fold"/>
</dbReference>
<dbReference type="AlphaFoldDB" id="A0A428MFU3"/>
<dbReference type="Gene3D" id="2.160.20.10">
    <property type="entry name" value="Single-stranded right-handed beta-helix, Pectin lyase-like"/>
    <property type="match status" value="1"/>
</dbReference>
<evidence type="ECO:0000313" key="2">
    <source>
        <dbReference type="EMBL" id="RSL15663.1"/>
    </source>
</evidence>
<accession>A0A428MFU3</accession>
<sequence>MVPSPRTIVLVLAGLTLLWCAPLHITHGARSQSVVQAASSAQSTYGAQLIAGPIVFPDGFMPSVKTYGAVGDGVTDDTGAIQRALADGRQDASTDYYGRPKALYFPPGTYLVSDTLRWIGCCVTLQGAGSSVSIIRLAPNANGFNDPAHAKPLIVTPQGITSFHQNIWDIGISIGPDNPGVTAVSYGSNNSGSVRDVNITSEDGMGATGIDLTGQYAGPLLIKNVAIQGFNVGIDLKNAEYSATFEELTLNQQNVAGIRNAQQTIVVRGLQSNNAVPAILNNGGGFVVLLDANLNGGSAARTAIESSSTFYLRNVTSTGYSATLLDKSSSTPVSVKGTVSEYLVGQPRSLTGSATSTSLKLSVSETPPSPSDPLLQWAAFKPAWYGDTSSLQALLNSGATTIYFPFASYFSYAEAKVTVPDTVTRVVGFSSVINGDPAGANGGGIRLVVNSSAPTPLVIEQFGYGLKIEHHGSRPIVVKDSFVNYSSSPGAGNLFMDDVEAGPFVVQGGQQLWARQLNIEGNGTKITNLGGSVWVLGLKTEGTGTVVDTSQGGQSEILGSLIYPSMAVSSTDVAFRSSNANASYLYSESVYCASCGYAVQVQETCSGKMAQVTSNSSASFRMPLFVGTAGCGNVASNATKKVQR</sequence>
<keyword evidence="3" id="KW-1185">Reference proteome</keyword>
<dbReference type="InterPro" id="IPR024535">
    <property type="entry name" value="RHGA/B-epi-like_pectate_lyase"/>
</dbReference>
<gene>
    <name evidence="2" type="ORF">EDE15_1157</name>
</gene>
<dbReference type="SUPFAM" id="SSF51126">
    <property type="entry name" value="Pectin lyase-like"/>
    <property type="match status" value="1"/>
</dbReference>
<comment type="caution">
    <text evidence="2">The sequence shown here is derived from an EMBL/GenBank/DDBJ whole genome shotgun (WGS) entry which is preliminary data.</text>
</comment>
<organism evidence="2 3">
    <name type="scientific">Edaphobacter aggregans</name>
    <dbReference type="NCBI Taxonomy" id="570835"/>
    <lineage>
        <taxon>Bacteria</taxon>
        <taxon>Pseudomonadati</taxon>
        <taxon>Acidobacteriota</taxon>
        <taxon>Terriglobia</taxon>
        <taxon>Terriglobales</taxon>
        <taxon>Acidobacteriaceae</taxon>
        <taxon>Edaphobacter</taxon>
    </lineage>
</organism>
<proteinExistence type="predicted"/>
<dbReference type="GO" id="GO:0016829">
    <property type="term" value="F:lyase activity"/>
    <property type="evidence" value="ECO:0007669"/>
    <property type="project" value="UniProtKB-KW"/>
</dbReference>
<feature type="domain" description="Rhamnogalacturonase A/B/Epimerase-like pectate lyase" evidence="1">
    <location>
        <begin position="63"/>
        <end position="275"/>
    </location>
</feature>
<dbReference type="Pfam" id="PF12708">
    <property type="entry name" value="Pect-lyase_RHGA_epim"/>
    <property type="match status" value="1"/>
</dbReference>
<keyword evidence="2" id="KW-0456">Lyase</keyword>
<evidence type="ECO:0000313" key="3">
    <source>
        <dbReference type="Proteomes" id="UP000269669"/>
    </source>
</evidence>
<dbReference type="InterPro" id="IPR011050">
    <property type="entry name" value="Pectin_lyase_fold/virulence"/>
</dbReference>
<evidence type="ECO:0000259" key="1">
    <source>
        <dbReference type="Pfam" id="PF12708"/>
    </source>
</evidence>
<reference evidence="2 3" key="1">
    <citation type="submission" date="2018-12" db="EMBL/GenBank/DDBJ databases">
        <title>Sequencing of bacterial isolates from soil warming experiment in Harvard Forest, Massachusetts, USA.</title>
        <authorList>
            <person name="Deangelis K."/>
        </authorList>
    </citation>
    <scope>NUCLEOTIDE SEQUENCE [LARGE SCALE GENOMIC DNA]</scope>
    <source>
        <strain evidence="2 3">EB153</strain>
    </source>
</reference>
<dbReference type="EMBL" id="RSDW01000001">
    <property type="protein sequence ID" value="RSL15663.1"/>
    <property type="molecule type" value="Genomic_DNA"/>
</dbReference>
<dbReference type="Proteomes" id="UP000269669">
    <property type="component" value="Unassembled WGS sequence"/>
</dbReference>
<protein>
    <submittedName>
        <fullName evidence="2">Pectate lyase-like protein</fullName>
    </submittedName>
</protein>
<name>A0A428MFU3_9BACT</name>